<feature type="transmembrane region" description="Helical" evidence="7">
    <location>
        <begin position="511"/>
        <end position="531"/>
    </location>
</feature>
<feature type="transmembrane region" description="Helical" evidence="7">
    <location>
        <begin position="57"/>
        <end position="75"/>
    </location>
</feature>
<feature type="domain" description="DUF4131" evidence="9">
    <location>
        <begin position="80"/>
        <end position="232"/>
    </location>
</feature>
<keyword evidence="3 7" id="KW-0812">Transmembrane</keyword>
<keyword evidence="11" id="KW-1185">Reference proteome</keyword>
<evidence type="ECO:0000256" key="7">
    <source>
        <dbReference type="SAM" id="Phobius"/>
    </source>
</evidence>
<dbReference type="InterPro" id="IPR025405">
    <property type="entry name" value="DUF4131"/>
</dbReference>
<feature type="transmembrane region" description="Helical" evidence="7">
    <location>
        <begin position="308"/>
        <end position="326"/>
    </location>
</feature>
<evidence type="ECO:0000259" key="9">
    <source>
        <dbReference type="Pfam" id="PF13567"/>
    </source>
</evidence>
<evidence type="ECO:0000256" key="1">
    <source>
        <dbReference type="ARBA" id="ARBA00004651"/>
    </source>
</evidence>
<evidence type="ECO:0000256" key="5">
    <source>
        <dbReference type="ARBA" id="ARBA00023136"/>
    </source>
</evidence>
<keyword evidence="2" id="KW-1003">Cell membrane</keyword>
<protein>
    <submittedName>
        <fullName evidence="10">ComEC family competence protein</fullName>
    </submittedName>
</protein>
<evidence type="ECO:0000256" key="3">
    <source>
        <dbReference type="ARBA" id="ARBA00022692"/>
    </source>
</evidence>
<evidence type="ECO:0000313" key="11">
    <source>
        <dbReference type="Proteomes" id="UP000254889"/>
    </source>
</evidence>
<feature type="region of interest" description="Disordered" evidence="6">
    <location>
        <begin position="722"/>
        <end position="758"/>
    </location>
</feature>
<dbReference type="KEGG" id="ptaw:DW352_04565"/>
<dbReference type="NCBIfam" id="TIGR00360">
    <property type="entry name" value="ComEC_N-term"/>
    <property type="match status" value="1"/>
</dbReference>
<reference evidence="10 11" key="1">
    <citation type="submission" date="2018-07" db="EMBL/GenBank/DDBJ databases">
        <authorList>
            <person name="Quirk P.G."/>
            <person name="Krulwich T.A."/>
        </authorList>
    </citation>
    <scope>NUCLEOTIDE SEQUENCE [LARGE SCALE GENOMIC DNA]</scope>
    <source>
        <strain evidence="10 11">CC-BB4</strain>
    </source>
</reference>
<dbReference type="Pfam" id="PF03772">
    <property type="entry name" value="Competence"/>
    <property type="match status" value="1"/>
</dbReference>
<accession>A0A345ZSF5</accession>
<feature type="compositionally biased region" description="Basic and acidic residues" evidence="6">
    <location>
        <begin position="749"/>
        <end position="758"/>
    </location>
</feature>
<dbReference type="OrthoDB" id="9790149at2"/>
<keyword evidence="5 7" id="KW-0472">Membrane</keyword>
<organism evidence="10 11">
    <name type="scientific">Pseudolabrys taiwanensis</name>
    <dbReference type="NCBI Taxonomy" id="331696"/>
    <lineage>
        <taxon>Bacteria</taxon>
        <taxon>Pseudomonadati</taxon>
        <taxon>Pseudomonadota</taxon>
        <taxon>Alphaproteobacteria</taxon>
        <taxon>Hyphomicrobiales</taxon>
        <taxon>Xanthobacteraceae</taxon>
        <taxon>Pseudolabrys</taxon>
    </lineage>
</organism>
<feature type="transmembrane region" description="Helical" evidence="7">
    <location>
        <begin position="481"/>
        <end position="504"/>
    </location>
</feature>
<dbReference type="AlphaFoldDB" id="A0A345ZSF5"/>
<evidence type="ECO:0000313" key="10">
    <source>
        <dbReference type="EMBL" id="AXK79852.1"/>
    </source>
</evidence>
<feature type="compositionally biased region" description="Polar residues" evidence="6">
    <location>
        <begin position="732"/>
        <end position="746"/>
    </location>
</feature>
<sequence>MAWGEEGRARTRAVAGAIAAAGRRAGAALPDGLAVRADPLRRLLAQWALAEVAPGRLLPWLPVAFGFGIVLYFTADREPALWAPTAAAGVLVAFAWGLRRSAVGFPLSLGLAATAMGFAVATLQTVRIAHPVLQYPVATATLSGFVEVREERERSDRVVIALHRFEAARVAEKPERVRVAVRKDTAPPVGAFVELKAHLSPPLQPLRPGGYDFARDMYFQRIGASGYALGAIKTVPAPAPVARGFWLRYAEVVEGIRETIDDRIRAILPGDRGAIASALITGKRDAISTPVNDAMYVSSLAHVLSISGYHMAVVAGIVFFVIRAGLALSPSLAVRRPIKKWAACAALVAAFFYLLLSGAEVATQRSFIMVAIVLIGVMADRPAITFRTLTVAALCVLAWSPQAVVHPSFQMSFAATLALVAAYQYGLPWRPDADTSIGARVALWGGREVAGLILASLVAGFATTLYAAFHFHRMAPYGVLANLFAMPVVSVLVMPMGILALVLMPFGFDAAFWRLMGAGIDWMTSVALWVASLPGAVGHIHAFGVGPLLIGTAGLLLVCLLRSPLRWSGAVFCTIAMLWVLATPRPDVLIAADGQTAAIRNASGRLSVLHSGRDTFALKEWLAADGDDRTPTDKTLKEGVRCDAVGCVATLGNGRLIAASLAAEAFAEDCMRAAIVVSPRQAPGACNALLFDRARWRAHGAMTLRWTGDAFETIAARPAGYGRPWAPAPQTVALSQSTTSRPTPQDATPRMEDLEASD</sequence>
<proteinExistence type="predicted"/>
<keyword evidence="4 7" id="KW-1133">Transmembrane helix</keyword>
<dbReference type="Proteomes" id="UP000254889">
    <property type="component" value="Chromosome"/>
</dbReference>
<feature type="transmembrane region" description="Helical" evidence="7">
    <location>
        <begin position="565"/>
        <end position="582"/>
    </location>
</feature>
<evidence type="ECO:0000256" key="4">
    <source>
        <dbReference type="ARBA" id="ARBA00022989"/>
    </source>
</evidence>
<dbReference type="Pfam" id="PF13567">
    <property type="entry name" value="DUF4131"/>
    <property type="match status" value="1"/>
</dbReference>
<feature type="transmembrane region" description="Helical" evidence="7">
    <location>
        <begin position="81"/>
        <end position="98"/>
    </location>
</feature>
<dbReference type="PANTHER" id="PTHR30619:SF1">
    <property type="entry name" value="RECOMBINATION PROTEIN 2"/>
    <property type="match status" value="1"/>
</dbReference>
<dbReference type="EMBL" id="CP031417">
    <property type="protein sequence ID" value="AXK79852.1"/>
    <property type="molecule type" value="Genomic_DNA"/>
</dbReference>
<gene>
    <name evidence="10" type="ORF">DW352_04565</name>
</gene>
<evidence type="ECO:0000256" key="6">
    <source>
        <dbReference type="SAM" id="MobiDB-lite"/>
    </source>
</evidence>
<dbReference type="InterPro" id="IPR004477">
    <property type="entry name" value="ComEC_N"/>
</dbReference>
<feature type="transmembrane region" description="Helical" evidence="7">
    <location>
        <begin position="338"/>
        <end position="356"/>
    </location>
</feature>
<feature type="domain" description="ComEC/Rec2-related protein" evidence="8">
    <location>
        <begin position="279"/>
        <end position="563"/>
    </location>
</feature>
<dbReference type="InterPro" id="IPR052159">
    <property type="entry name" value="Competence_DNA_uptake"/>
</dbReference>
<feature type="transmembrane region" description="Helical" evidence="7">
    <location>
        <begin position="537"/>
        <end position="558"/>
    </location>
</feature>
<feature type="transmembrane region" description="Helical" evidence="7">
    <location>
        <begin position="105"/>
        <end position="123"/>
    </location>
</feature>
<feature type="transmembrane region" description="Helical" evidence="7">
    <location>
        <begin position="386"/>
        <end position="405"/>
    </location>
</feature>
<name>A0A345ZSF5_9HYPH</name>
<dbReference type="GO" id="GO:0005886">
    <property type="term" value="C:plasma membrane"/>
    <property type="evidence" value="ECO:0007669"/>
    <property type="project" value="UniProtKB-SubCell"/>
</dbReference>
<feature type="transmembrane region" description="Helical" evidence="7">
    <location>
        <begin position="449"/>
        <end position="469"/>
    </location>
</feature>
<evidence type="ECO:0000259" key="8">
    <source>
        <dbReference type="Pfam" id="PF03772"/>
    </source>
</evidence>
<dbReference type="PANTHER" id="PTHR30619">
    <property type="entry name" value="DNA INTERNALIZATION/COMPETENCE PROTEIN COMEC/REC2"/>
    <property type="match status" value="1"/>
</dbReference>
<comment type="subcellular location">
    <subcellularLocation>
        <location evidence="1">Cell membrane</location>
        <topology evidence="1">Multi-pass membrane protein</topology>
    </subcellularLocation>
</comment>
<evidence type="ECO:0000256" key="2">
    <source>
        <dbReference type="ARBA" id="ARBA00022475"/>
    </source>
</evidence>